<dbReference type="EMBL" id="RFFG01000023">
    <property type="protein sequence ID" value="RMI43784.1"/>
    <property type="molecule type" value="Genomic_DNA"/>
</dbReference>
<organism evidence="3 4">
    <name type="scientific">Actinomadura harenae</name>
    <dbReference type="NCBI Taxonomy" id="2483351"/>
    <lineage>
        <taxon>Bacteria</taxon>
        <taxon>Bacillati</taxon>
        <taxon>Actinomycetota</taxon>
        <taxon>Actinomycetes</taxon>
        <taxon>Streptosporangiales</taxon>
        <taxon>Thermomonosporaceae</taxon>
        <taxon>Actinomadura</taxon>
    </lineage>
</organism>
<keyword evidence="4" id="KW-1185">Reference proteome</keyword>
<dbReference type="GO" id="GO:0016787">
    <property type="term" value="F:hydrolase activity"/>
    <property type="evidence" value="ECO:0007669"/>
    <property type="project" value="UniProtKB-KW"/>
</dbReference>
<feature type="domain" description="SGNH hydrolase-type esterase" evidence="2">
    <location>
        <begin position="211"/>
        <end position="403"/>
    </location>
</feature>
<evidence type="ECO:0000256" key="1">
    <source>
        <dbReference type="SAM" id="SignalP"/>
    </source>
</evidence>
<dbReference type="PANTHER" id="PTHR43784">
    <property type="entry name" value="GDSL-LIKE LIPASE/ACYLHYDROLASE, PUTATIVE (AFU_ORTHOLOGUE AFUA_2G00820)-RELATED"/>
    <property type="match status" value="1"/>
</dbReference>
<dbReference type="InterPro" id="IPR013830">
    <property type="entry name" value="SGNH_hydro"/>
</dbReference>
<reference evidence="3 4" key="1">
    <citation type="submission" date="2018-10" db="EMBL/GenBank/DDBJ databases">
        <title>Isolation from soil.</title>
        <authorList>
            <person name="Hu J."/>
        </authorList>
    </citation>
    <scope>NUCLEOTIDE SEQUENCE [LARGE SCALE GENOMIC DNA]</scope>
    <source>
        <strain evidence="3 4">NEAU-Ht49</strain>
    </source>
</reference>
<evidence type="ECO:0000313" key="3">
    <source>
        <dbReference type="EMBL" id="RMI43784.1"/>
    </source>
</evidence>
<dbReference type="Proteomes" id="UP000282674">
    <property type="component" value="Unassembled WGS sequence"/>
</dbReference>
<dbReference type="SUPFAM" id="SSF52266">
    <property type="entry name" value="SGNH hydrolase"/>
    <property type="match status" value="1"/>
</dbReference>
<dbReference type="InterPro" id="IPR053140">
    <property type="entry name" value="GDSL_Rv0518-like"/>
</dbReference>
<feature type="chain" id="PRO_5038859801" evidence="1">
    <location>
        <begin position="24"/>
        <end position="412"/>
    </location>
</feature>
<protein>
    <submittedName>
        <fullName evidence="3">SGNH/GDSL hydrolase family protein</fullName>
    </submittedName>
</protein>
<proteinExistence type="predicted"/>
<evidence type="ECO:0000259" key="2">
    <source>
        <dbReference type="Pfam" id="PF13472"/>
    </source>
</evidence>
<dbReference type="InterPro" id="IPR036514">
    <property type="entry name" value="SGNH_hydro_sf"/>
</dbReference>
<dbReference type="Pfam" id="PF13472">
    <property type="entry name" value="Lipase_GDSL_2"/>
    <property type="match status" value="1"/>
</dbReference>
<gene>
    <name evidence="3" type="ORF">EBO15_15040</name>
</gene>
<comment type="caution">
    <text evidence="3">The sequence shown here is derived from an EMBL/GenBank/DDBJ whole genome shotgun (WGS) entry which is preliminary data.</text>
</comment>
<keyword evidence="3" id="KW-0378">Hydrolase</keyword>
<sequence>MRRARLPLAGAVVLALAGGTAVAQTPDKAAPSWTQSWGAAMQRPIAGDEDSGQNWSTQGFSGQSLRQVVRLSSGGTRLRVRVSNLFGKSLLKVDGAAVGRSAGGAKVWPGTSVPLTFGGRTAPVVRPGAEALSDPVKLSTVPLEKLAITLRFTTPTGPATFHRVGGRASFLAQGDHVGDVGSDAYTKTTDSSYYLSGVDVSGGRSTGTVVAFGDSLIDGVGASGADSTLPALLAARLGGTVGVANTGIGGNRLRYDSACAGEKAPARFQRDVLDRPGVRSVILHLGANDIRETPGDPCLVPGGPSTAQQVIDAQRQLVKAAHAHGIKVVGTTILPMRGALFPVWSPTVEKTRIAINKWVRTSGTFDTVLDVDRVMADPAAPDRPRLAYVYEDGLHPNDTGYQAIVRALRLPR</sequence>
<feature type="signal peptide" evidence="1">
    <location>
        <begin position="1"/>
        <end position="23"/>
    </location>
</feature>
<name>A0A3M2M224_9ACTN</name>
<dbReference type="AlphaFoldDB" id="A0A3M2M224"/>
<dbReference type="Gene3D" id="3.40.50.1110">
    <property type="entry name" value="SGNH hydrolase"/>
    <property type="match status" value="1"/>
</dbReference>
<evidence type="ECO:0000313" key="4">
    <source>
        <dbReference type="Proteomes" id="UP000282674"/>
    </source>
</evidence>
<dbReference type="PANTHER" id="PTHR43784:SF2">
    <property type="entry name" value="GDSL-LIKE LIPASE_ACYLHYDROLASE, PUTATIVE (AFU_ORTHOLOGUE AFUA_2G00820)-RELATED"/>
    <property type="match status" value="1"/>
</dbReference>
<keyword evidence="1" id="KW-0732">Signal</keyword>
<accession>A0A3M2M224</accession>